<reference evidence="1 2" key="1">
    <citation type="submission" date="2018-04" db="EMBL/GenBank/DDBJ databases">
        <title>Pelagivirga bohaiensis gen. nov., sp. nov., a bacterium isolated from the Bohai Sea.</title>
        <authorList>
            <person name="Ji X."/>
        </authorList>
    </citation>
    <scope>NUCLEOTIDE SEQUENCE [LARGE SCALE GENOMIC DNA]</scope>
    <source>
        <strain evidence="1 2">BH-SD16</strain>
    </source>
</reference>
<comment type="caution">
    <text evidence="1">The sequence shown here is derived from an EMBL/GenBank/DDBJ whole genome shotgun (WGS) entry which is preliminary data.</text>
</comment>
<gene>
    <name evidence="1" type="ORF">DC363_04280</name>
</gene>
<dbReference type="OrthoDB" id="212517at2"/>
<dbReference type="Proteomes" id="UP000244817">
    <property type="component" value="Unassembled WGS sequence"/>
</dbReference>
<dbReference type="EMBL" id="QCYG01000002">
    <property type="protein sequence ID" value="PVA07847.1"/>
    <property type="molecule type" value="Genomic_DNA"/>
</dbReference>
<dbReference type="GO" id="GO:0004674">
    <property type="term" value="F:protein serine/threonine kinase activity"/>
    <property type="evidence" value="ECO:0007669"/>
    <property type="project" value="UniProtKB-KW"/>
</dbReference>
<organism evidence="1 2">
    <name type="scientific">Thalassorhabdomicrobium marinisediminis</name>
    <dbReference type="NCBI Taxonomy" id="2170577"/>
    <lineage>
        <taxon>Bacteria</taxon>
        <taxon>Pseudomonadati</taxon>
        <taxon>Pseudomonadota</taxon>
        <taxon>Alphaproteobacteria</taxon>
        <taxon>Rhodobacterales</taxon>
        <taxon>Paracoccaceae</taxon>
        <taxon>Thalassorhabdomicrobium</taxon>
    </lineage>
</organism>
<keyword evidence="1" id="KW-0723">Serine/threonine-protein kinase</keyword>
<accession>A0A2T7G0A5</accession>
<protein>
    <submittedName>
        <fullName evidence="1">Serine/threonine protein kinase</fullName>
    </submittedName>
</protein>
<dbReference type="SUPFAM" id="SSF56112">
    <property type="entry name" value="Protein kinase-like (PK-like)"/>
    <property type="match status" value="1"/>
</dbReference>
<sequence>MPDPRYSCPMRPDFIPTTTHKRDEFSETVSGHLEGAPERKLVLRKLDGVPVWAKPIAAFLARKEVRSLRVVTGITGTPELIRVDEEGILRSWSEGIPLNLAKPDDAAFYKDAKRILREMRARGVTHNDLAKPQNWLQAPDGRAAVIDFQLASVHRRRGKLFRLMGYEDLRHLVKQKGRYARHLLTPTERRMLQRKSLPTRIWMATGKKLYNAVTRGLFNWSDSEGSGNRIAQEGAAIRAELMAHEGVRDVILCAFALPAKGTGIYAFAETDLDPKALRALVPESRVELIQPVATLPRADLAELIAMNRLDELEIVLQREPELRDTVAPIVAGRLNLTDRRLAGI</sequence>
<keyword evidence="1" id="KW-0418">Kinase</keyword>
<evidence type="ECO:0000313" key="2">
    <source>
        <dbReference type="Proteomes" id="UP000244817"/>
    </source>
</evidence>
<name>A0A2T7G0A5_9RHOB</name>
<keyword evidence="1" id="KW-0808">Transferase</keyword>
<proteinExistence type="predicted"/>
<dbReference type="InterPro" id="IPR011009">
    <property type="entry name" value="Kinase-like_dom_sf"/>
</dbReference>
<evidence type="ECO:0000313" key="1">
    <source>
        <dbReference type="EMBL" id="PVA07847.1"/>
    </source>
</evidence>
<keyword evidence="2" id="KW-1185">Reference proteome</keyword>
<dbReference type="AlphaFoldDB" id="A0A2T7G0A5"/>